<keyword evidence="14 21" id="KW-1133">Transmembrane helix</keyword>
<accession>A0A3S3P9M0</accession>
<dbReference type="InterPro" id="IPR013210">
    <property type="entry name" value="LRR_N_plant-typ"/>
</dbReference>
<dbReference type="FunFam" id="3.30.200.20:FF:000309">
    <property type="entry name" value="Leucine-rich repeat receptor protein kinase MSP1"/>
    <property type="match status" value="1"/>
</dbReference>
<evidence type="ECO:0000256" key="21">
    <source>
        <dbReference type="SAM" id="Phobius"/>
    </source>
</evidence>
<evidence type="ECO:0000256" key="22">
    <source>
        <dbReference type="SAM" id="SignalP"/>
    </source>
</evidence>
<dbReference type="PRINTS" id="PR00019">
    <property type="entry name" value="LEURICHRPT"/>
</dbReference>
<dbReference type="Pfam" id="PF13855">
    <property type="entry name" value="LRR_8"/>
    <property type="match status" value="3"/>
</dbReference>
<feature type="chain" id="PRO_5018627808" description="non-specific serine/threonine protein kinase" evidence="22">
    <location>
        <begin position="28"/>
        <end position="1014"/>
    </location>
</feature>
<evidence type="ECO:0000256" key="15">
    <source>
        <dbReference type="ARBA" id="ARBA00023136"/>
    </source>
</evidence>
<dbReference type="GO" id="GO:0051707">
    <property type="term" value="P:response to other organism"/>
    <property type="evidence" value="ECO:0007669"/>
    <property type="project" value="UniProtKB-ARBA"/>
</dbReference>
<dbReference type="InterPro" id="IPR003591">
    <property type="entry name" value="Leu-rich_rpt_typical-subtyp"/>
</dbReference>
<dbReference type="PANTHER" id="PTHR48053:SF22">
    <property type="entry name" value="MDIS1-INTERACTING RECEPTOR LIKE KINASE 2-LIKE"/>
    <property type="match status" value="1"/>
</dbReference>
<evidence type="ECO:0000256" key="14">
    <source>
        <dbReference type="ARBA" id="ARBA00022989"/>
    </source>
</evidence>
<evidence type="ECO:0000256" key="8">
    <source>
        <dbReference type="ARBA" id="ARBA00022692"/>
    </source>
</evidence>
<evidence type="ECO:0000256" key="2">
    <source>
        <dbReference type="ARBA" id="ARBA00004479"/>
    </source>
</evidence>
<dbReference type="PROSITE" id="PS00109">
    <property type="entry name" value="PROTEIN_KINASE_TYR"/>
    <property type="match status" value="1"/>
</dbReference>
<dbReference type="InterPro" id="IPR001611">
    <property type="entry name" value="Leu-rich_rpt"/>
</dbReference>
<comment type="catalytic activity">
    <reaction evidence="18">
        <text>L-threonyl-[protein] + ATP = O-phospho-L-threonyl-[protein] + ADP + H(+)</text>
        <dbReference type="Rhea" id="RHEA:46608"/>
        <dbReference type="Rhea" id="RHEA-COMP:11060"/>
        <dbReference type="Rhea" id="RHEA-COMP:11605"/>
        <dbReference type="ChEBI" id="CHEBI:15378"/>
        <dbReference type="ChEBI" id="CHEBI:30013"/>
        <dbReference type="ChEBI" id="CHEBI:30616"/>
        <dbReference type="ChEBI" id="CHEBI:61977"/>
        <dbReference type="ChEBI" id="CHEBI:456216"/>
        <dbReference type="EC" id="2.7.11.1"/>
    </reaction>
</comment>
<keyword evidence="12 24" id="KW-0418">Kinase</keyword>
<dbReference type="Pfam" id="PF07714">
    <property type="entry name" value="PK_Tyr_Ser-Thr"/>
    <property type="match status" value="1"/>
</dbReference>
<evidence type="ECO:0000256" key="9">
    <source>
        <dbReference type="ARBA" id="ARBA00022729"/>
    </source>
</evidence>
<evidence type="ECO:0000259" key="23">
    <source>
        <dbReference type="PROSITE" id="PS50011"/>
    </source>
</evidence>
<evidence type="ECO:0000256" key="4">
    <source>
        <dbReference type="ARBA" id="ARBA00022527"/>
    </source>
</evidence>
<organism evidence="24 25">
    <name type="scientific">Cinnamomum micranthum f. kanehirae</name>
    <dbReference type="NCBI Taxonomy" id="337451"/>
    <lineage>
        <taxon>Eukaryota</taxon>
        <taxon>Viridiplantae</taxon>
        <taxon>Streptophyta</taxon>
        <taxon>Embryophyta</taxon>
        <taxon>Tracheophyta</taxon>
        <taxon>Spermatophyta</taxon>
        <taxon>Magnoliopsida</taxon>
        <taxon>Magnoliidae</taxon>
        <taxon>Laurales</taxon>
        <taxon>Lauraceae</taxon>
        <taxon>Cinnamomum</taxon>
    </lineage>
</organism>
<evidence type="ECO:0000256" key="16">
    <source>
        <dbReference type="ARBA" id="ARBA00023170"/>
    </source>
</evidence>
<evidence type="ECO:0000256" key="10">
    <source>
        <dbReference type="ARBA" id="ARBA00022737"/>
    </source>
</evidence>
<keyword evidence="10" id="KW-0677">Repeat</keyword>
<dbReference type="SUPFAM" id="SSF52058">
    <property type="entry name" value="L domain-like"/>
    <property type="match status" value="1"/>
</dbReference>
<dbReference type="GO" id="GO:0004674">
    <property type="term" value="F:protein serine/threonine kinase activity"/>
    <property type="evidence" value="ECO:0007669"/>
    <property type="project" value="UniProtKB-KW"/>
</dbReference>
<evidence type="ECO:0000313" key="25">
    <source>
        <dbReference type="Proteomes" id="UP000283530"/>
    </source>
</evidence>
<dbReference type="SUPFAM" id="SSF56112">
    <property type="entry name" value="Protein kinase-like (PK-like)"/>
    <property type="match status" value="1"/>
</dbReference>
<dbReference type="GO" id="GO:0009791">
    <property type="term" value="P:post-embryonic development"/>
    <property type="evidence" value="ECO:0007669"/>
    <property type="project" value="UniProtKB-ARBA"/>
</dbReference>
<gene>
    <name evidence="24" type="ORF">CKAN_02598000</name>
</gene>
<keyword evidence="11 20" id="KW-0547">Nucleotide-binding</keyword>
<dbReference type="AlphaFoldDB" id="A0A3S3P9M0"/>
<feature type="signal peptide" evidence="22">
    <location>
        <begin position="1"/>
        <end position="27"/>
    </location>
</feature>
<protein>
    <recommendedName>
        <fullName evidence="3">non-specific serine/threonine protein kinase</fullName>
        <ecNumber evidence="3">2.7.11.1</ecNumber>
    </recommendedName>
</protein>
<evidence type="ECO:0000256" key="13">
    <source>
        <dbReference type="ARBA" id="ARBA00022840"/>
    </source>
</evidence>
<dbReference type="Gene3D" id="1.10.510.10">
    <property type="entry name" value="Transferase(Phosphotransferase) domain 1"/>
    <property type="match status" value="1"/>
</dbReference>
<proteinExistence type="predicted"/>
<keyword evidence="25" id="KW-1185">Reference proteome</keyword>
<dbReference type="EMBL" id="QPKB01000012">
    <property type="protein sequence ID" value="RWR96586.1"/>
    <property type="molecule type" value="Genomic_DNA"/>
</dbReference>
<keyword evidence="7" id="KW-0808">Transferase</keyword>
<comment type="subcellular location">
    <subcellularLocation>
        <location evidence="1">Cell membrane</location>
    </subcellularLocation>
    <subcellularLocation>
        <location evidence="2">Membrane</location>
        <topology evidence="2">Single-pass type I membrane protein</topology>
    </subcellularLocation>
</comment>
<dbReference type="GO" id="GO:0006952">
    <property type="term" value="P:defense response"/>
    <property type="evidence" value="ECO:0007669"/>
    <property type="project" value="UniProtKB-ARBA"/>
</dbReference>
<dbReference type="PROSITE" id="PS50011">
    <property type="entry name" value="PROTEIN_KINASE_DOM"/>
    <property type="match status" value="1"/>
</dbReference>
<evidence type="ECO:0000256" key="1">
    <source>
        <dbReference type="ARBA" id="ARBA00004236"/>
    </source>
</evidence>
<dbReference type="InterPro" id="IPR032675">
    <property type="entry name" value="LRR_dom_sf"/>
</dbReference>
<dbReference type="Gene3D" id="3.30.200.20">
    <property type="entry name" value="Phosphorylase Kinase, domain 1"/>
    <property type="match status" value="1"/>
</dbReference>
<keyword evidence="5" id="KW-0597">Phosphoprotein</keyword>
<dbReference type="EC" id="2.7.11.1" evidence="3"/>
<dbReference type="PANTHER" id="PTHR48053">
    <property type="entry name" value="LEUCINE RICH REPEAT FAMILY PROTEIN, EXPRESSED"/>
    <property type="match status" value="1"/>
</dbReference>
<dbReference type="GO" id="GO:0005886">
    <property type="term" value="C:plasma membrane"/>
    <property type="evidence" value="ECO:0007669"/>
    <property type="project" value="UniProtKB-SubCell"/>
</dbReference>
<dbReference type="InterPro" id="IPR000719">
    <property type="entry name" value="Prot_kinase_dom"/>
</dbReference>
<dbReference type="InterPro" id="IPR051716">
    <property type="entry name" value="Plant_RL_S/T_kinase"/>
</dbReference>
<comment type="catalytic activity">
    <reaction evidence="19">
        <text>L-seryl-[protein] + ATP = O-phospho-L-seryl-[protein] + ADP + H(+)</text>
        <dbReference type="Rhea" id="RHEA:17989"/>
        <dbReference type="Rhea" id="RHEA-COMP:9863"/>
        <dbReference type="Rhea" id="RHEA-COMP:11604"/>
        <dbReference type="ChEBI" id="CHEBI:15378"/>
        <dbReference type="ChEBI" id="CHEBI:29999"/>
        <dbReference type="ChEBI" id="CHEBI:30616"/>
        <dbReference type="ChEBI" id="CHEBI:83421"/>
        <dbReference type="ChEBI" id="CHEBI:456216"/>
        <dbReference type="EC" id="2.7.11.1"/>
    </reaction>
</comment>
<reference evidence="24 25" key="1">
    <citation type="journal article" date="2019" name="Nat. Plants">
        <title>Stout camphor tree genome fills gaps in understanding of flowering plant genome evolution.</title>
        <authorList>
            <person name="Chaw S.M."/>
            <person name="Liu Y.C."/>
            <person name="Wu Y.W."/>
            <person name="Wang H.Y."/>
            <person name="Lin C.I."/>
            <person name="Wu C.S."/>
            <person name="Ke H.M."/>
            <person name="Chang L.Y."/>
            <person name="Hsu C.Y."/>
            <person name="Yang H.T."/>
            <person name="Sudianto E."/>
            <person name="Hsu M.H."/>
            <person name="Wu K.P."/>
            <person name="Wang L.N."/>
            <person name="Leebens-Mack J.H."/>
            <person name="Tsai I.J."/>
        </authorList>
    </citation>
    <scope>NUCLEOTIDE SEQUENCE [LARGE SCALE GENOMIC DNA]</scope>
    <source>
        <strain evidence="25">cv. Chaw 1501</strain>
        <tissue evidence="24">Young leaves</tissue>
    </source>
</reference>
<keyword evidence="6" id="KW-0433">Leucine-rich repeat</keyword>
<keyword evidence="17" id="KW-0325">Glycoprotein</keyword>
<evidence type="ECO:0000256" key="11">
    <source>
        <dbReference type="ARBA" id="ARBA00022741"/>
    </source>
</evidence>
<sequence length="1014" mass="111552">MNSKASSSLVLVVAVAWLVFETIGGEASTTKEAEALLHWKSNLQTQSLSSWSPNQNPCLWLGISCDDQGSVTQINLSNASMQGKLDSFNFSSFPNLNHLNLSSNNLSGQVPTVIGTLAKLTHLDLSTNQLSGPIPQEICNLTNMAQIWMSANRLIGPIPSNIKNLIHLTHLMLSSNQISGTIPQEIGMLESLTHLSLYTNQLMGRVPPSLGNLTNLQRLFLDGNNISGTIPKDIGNLVNMVQLGMPDNHLVGSIPSGIGNMTNLTFLYLFGNSLSGSIPRELGNLKKMVELSLSDNLLTDSIPSTLGNLTTVAVLYLGRCRLSGLMPTKEMENFTRLQYFDVSDNNLYGHLPNEICRGGSLERFIVSNNHFQGPIPTSLKNCTSLIRVRLERNQLTGNTSQDFGVYPKLKYIDASYNDLYGELFPNWGKCTNLTKLGLNSNKITGRIPPQIGQLTQLEELDLSSNALVGEIPKELEMLSSLFSLNLCGNQLSHMLPSQLGRLSKLEKLDLSANRLSGPIPEQLGALSKLWLLKLSQNNFDGSIPSNQPSNLQFLDLSHNFLTGEIPPQLGGLQKLENLSLSHNMLSGSIPSAVARQASLVFLDLSYNQLEGPLPDGIAIERASPEAFQNNGGLCSNAKGLPPCNSSSTSHGNARKVVVLLVVIVFLALFVFTGLVGIIYFLKHREKIAERKAKETSRGEIDIFSVLNYNGSDLYNDIVSATDNFDDKNCIGKGGYGKVYKAELATAHVLAVKKIHSFEDGDAAAQNAFRNEIQVLTEIRHRNIVRLYGFCLHVQHKFLIYEFIERGSLASFLRSDQAAVELDWIKRVKVIKGVAHALSYMHHDCIPPIVHRDISTNNILLRWNFEACVSDFGTARLLKPDSSNWTTLAGTYGCIAPELAYTMRVTEKCDVFSFGVAALEVMMGRHSGELIYSLSTSHSRNMLLKDVLDQRLPPPVDDVADEVILTMVFALACLQEHPQSRPTMRHVSQELSTCMPPFPVPFNTVKLSQLMDLKV</sequence>
<evidence type="ECO:0000313" key="24">
    <source>
        <dbReference type="EMBL" id="RWR96586.1"/>
    </source>
</evidence>
<dbReference type="SUPFAM" id="SSF52047">
    <property type="entry name" value="RNI-like"/>
    <property type="match status" value="1"/>
</dbReference>
<dbReference type="InterPro" id="IPR001245">
    <property type="entry name" value="Ser-Thr/Tyr_kinase_cat_dom"/>
</dbReference>
<evidence type="ECO:0000256" key="18">
    <source>
        <dbReference type="ARBA" id="ARBA00047899"/>
    </source>
</evidence>
<dbReference type="InterPro" id="IPR017441">
    <property type="entry name" value="Protein_kinase_ATP_BS"/>
</dbReference>
<evidence type="ECO:0000256" key="20">
    <source>
        <dbReference type="PROSITE-ProRule" id="PRU10141"/>
    </source>
</evidence>
<dbReference type="GO" id="GO:0005524">
    <property type="term" value="F:ATP binding"/>
    <property type="evidence" value="ECO:0007669"/>
    <property type="project" value="UniProtKB-UniRule"/>
</dbReference>
<dbReference type="FunFam" id="3.80.10.10:FF:000453">
    <property type="entry name" value="Leucine-rich receptor-like protein kinase family protein"/>
    <property type="match status" value="1"/>
</dbReference>
<keyword evidence="4" id="KW-0723">Serine/threonine-protein kinase</keyword>
<dbReference type="OrthoDB" id="676979at2759"/>
<dbReference type="SMART" id="SM00369">
    <property type="entry name" value="LRR_TYP"/>
    <property type="match status" value="11"/>
</dbReference>
<name>A0A3S3P9M0_9MAGN</name>
<keyword evidence="16 24" id="KW-0675">Receptor</keyword>
<evidence type="ECO:0000256" key="3">
    <source>
        <dbReference type="ARBA" id="ARBA00012513"/>
    </source>
</evidence>
<comment type="caution">
    <text evidence="24">The sequence shown here is derived from an EMBL/GenBank/DDBJ whole genome shotgun (WGS) entry which is preliminary data.</text>
</comment>
<feature type="binding site" evidence="20">
    <location>
        <position position="753"/>
    </location>
    <ligand>
        <name>ATP</name>
        <dbReference type="ChEBI" id="CHEBI:30616"/>
    </ligand>
</feature>
<feature type="domain" description="Protein kinase" evidence="23">
    <location>
        <begin position="724"/>
        <end position="997"/>
    </location>
</feature>
<evidence type="ECO:0000256" key="12">
    <source>
        <dbReference type="ARBA" id="ARBA00022777"/>
    </source>
</evidence>
<dbReference type="PROSITE" id="PS00107">
    <property type="entry name" value="PROTEIN_KINASE_ATP"/>
    <property type="match status" value="1"/>
</dbReference>
<evidence type="ECO:0000256" key="6">
    <source>
        <dbReference type="ARBA" id="ARBA00022614"/>
    </source>
</evidence>
<dbReference type="Gene3D" id="3.80.10.10">
    <property type="entry name" value="Ribonuclease Inhibitor"/>
    <property type="match status" value="4"/>
</dbReference>
<dbReference type="Proteomes" id="UP000283530">
    <property type="component" value="Unassembled WGS sequence"/>
</dbReference>
<dbReference type="Pfam" id="PF08263">
    <property type="entry name" value="LRRNT_2"/>
    <property type="match status" value="1"/>
</dbReference>
<keyword evidence="15 21" id="KW-0472">Membrane</keyword>
<evidence type="ECO:0000256" key="5">
    <source>
        <dbReference type="ARBA" id="ARBA00022553"/>
    </source>
</evidence>
<keyword evidence="13 20" id="KW-0067">ATP-binding</keyword>
<dbReference type="FunFam" id="1.10.510.10:FF:000445">
    <property type="entry name" value="MDIS1-interacting receptor like kinase 2"/>
    <property type="match status" value="1"/>
</dbReference>
<dbReference type="InterPro" id="IPR008266">
    <property type="entry name" value="Tyr_kinase_AS"/>
</dbReference>
<feature type="transmembrane region" description="Helical" evidence="21">
    <location>
        <begin position="656"/>
        <end position="681"/>
    </location>
</feature>
<evidence type="ECO:0000256" key="19">
    <source>
        <dbReference type="ARBA" id="ARBA00048679"/>
    </source>
</evidence>
<dbReference type="SMART" id="SM00365">
    <property type="entry name" value="LRR_SD22"/>
    <property type="match status" value="6"/>
</dbReference>
<dbReference type="FunFam" id="3.80.10.10:FF:000400">
    <property type="entry name" value="Nuclear pore complex protein NUP107"/>
    <property type="match status" value="1"/>
</dbReference>
<evidence type="ECO:0000256" key="7">
    <source>
        <dbReference type="ARBA" id="ARBA00022679"/>
    </source>
</evidence>
<keyword evidence="9 22" id="KW-0732">Signal</keyword>
<evidence type="ECO:0000256" key="17">
    <source>
        <dbReference type="ARBA" id="ARBA00023180"/>
    </source>
</evidence>
<dbReference type="Pfam" id="PF00560">
    <property type="entry name" value="LRR_1"/>
    <property type="match status" value="8"/>
</dbReference>
<dbReference type="InterPro" id="IPR011009">
    <property type="entry name" value="Kinase-like_dom_sf"/>
</dbReference>
<dbReference type="FunFam" id="3.80.10.10:FF:000177">
    <property type="entry name" value="Leucine-rich repeat receptor-like serine/threonine-protein kinase At1g17230"/>
    <property type="match status" value="1"/>
</dbReference>
<keyword evidence="8 21" id="KW-0812">Transmembrane</keyword>